<keyword evidence="3" id="KW-1003">Cell membrane</keyword>
<keyword evidence="9" id="KW-1185">Reference proteome</keyword>
<sequence>MALVAIFLYQGGQKAFGWFGGEGWMATVHAWTSAEGVNVPVILISAAIIAELLVVVLLFFGLLTRLGGLLVVILMGAAIFYVHGGTTFENVQLPLTILSSGLALLFLGGGHLSIDRAIGSNLLPTIG</sequence>
<dbReference type="EMBL" id="BDCO01000001">
    <property type="protein sequence ID" value="GAT31555.1"/>
    <property type="molecule type" value="Genomic_DNA"/>
</dbReference>
<dbReference type="PANTHER" id="PTHR33452">
    <property type="entry name" value="OXIDOREDUCTASE CATD-RELATED"/>
    <property type="match status" value="1"/>
</dbReference>
<keyword evidence="5 7" id="KW-1133">Transmembrane helix</keyword>
<keyword evidence="4 7" id="KW-0812">Transmembrane</keyword>
<evidence type="ECO:0000256" key="3">
    <source>
        <dbReference type="ARBA" id="ARBA00022475"/>
    </source>
</evidence>
<keyword evidence="6 7" id="KW-0472">Membrane</keyword>
<reference evidence="9" key="1">
    <citation type="journal article" date="2017" name="Genome Announc.">
        <title>Draft Genome Sequence of Terrimicrobium sacchariphilum NM-5T, a Facultative Anaerobic Soil Bacterium of the Class Spartobacteria.</title>
        <authorList>
            <person name="Qiu Y.L."/>
            <person name="Tourlousse D.M."/>
            <person name="Matsuura N."/>
            <person name="Ohashi A."/>
            <person name="Sekiguchi Y."/>
        </authorList>
    </citation>
    <scope>NUCLEOTIDE SEQUENCE [LARGE SCALE GENOMIC DNA]</scope>
    <source>
        <strain evidence="9">NM-5</strain>
    </source>
</reference>
<comment type="subcellular location">
    <subcellularLocation>
        <location evidence="1">Cell membrane</location>
        <topology evidence="1">Multi-pass membrane protein</topology>
    </subcellularLocation>
</comment>
<comment type="similarity">
    <text evidence="2">Belongs to the DoxX family.</text>
</comment>
<name>A0A146G105_TERSA</name>
<feature type="transmembrane region" description="Helical" evidence="7">
    <location>
        <begin position="95"/>
        <end position="114"/>
    </location>
</feature>
<evidence type="ECO:0000256" key="7">
    <source>
        <dbReference type="SAM" id="Phobius"/>
    </source>
</evidence>
<feature type="transmembrane region" description="Helical" evidence="7">
    <location>
        <begin position="41"/>
        <end position="59"/>
    </location>
</feature>
<dbReference type="PANTHER" id="PTHR33452:SF1">
    <property type="entry name" value="INNER MEMBRANE PROTEIN YPHA-RELATED"/>
    <property type="match status" value="1"/>
</dbReference>
<organism evidence="8 9">
    <name type="scientific">Terrimicrobium sacchariphilum</name>
    <dbReference type="NCBI Taxonomy" id="690879"/>
    <lineage>
        <taxon>Bacteria</taxon>
        <taxon>Pseudomonadati</taxon>
        <taxon>Verrucomicrobiota</taxon>
        <taxon>Terrimicrobiia</taxon>
        <taxon>Terrimicrobiales</taxon>
        <taxon>Terrimicrobiaceae</taxon>
        <taxon>Terrimicrobium</taxon>
    </lineage>
</organism>
<dbReference type="InterPro" id="IPR051907">
    <property type="entry name" value="DoxX-like_oxidoreductase"/>
</dbReference>
<dbReference type="Proteomes" id="UP000076023">
    <property type="component" value="Unassembled WGS sequence"/>
</dbReference>
<evidence type="ECO:0000256" key="2">
    <source>
        <dbReference type="ARBA" id="ARBA00006679"/>
    </source>
</evidence>
<dbReference type="STRING" id="690879.TSACC_1105"/>
<feature type="transmembrane region" description="Helical" evidence="7">
    <location>
        <begin position="66"/>
        <end position="83"/>
    </location>
</feature>
<dbReference type="GO" id="GO:0005886">
    <property type="term" value="C:plasma membrane"/>
    <property type="evidence" value="ECO:0007669"/>
    <property type="project" value="UniProtKB-SubCell"/>
</dbReference>
<evidence type="ECO:0000313" key="8">
    <source>
        <dbReference type="EMBL" id="GAT31555.1"/>
    </source>
</evidence>
<dbReference type="InterPro" id="IPR032808">
    <property type="entry name" value="DoxX"/>
</dbReference>
<dbReference type="AlphaFoldDB" id="A0A146G105"/>
<dbReference type="InParanoid" id="A0A146G105"/>
<evidence type="ECO:0000313" key="9">
    <source>
        <dbReference type="Proteomes" id="UP000076023"/>
    </source>
</evidence>
<comment type="caution">
    <text evidence="8">The sequence shown here is derived from an EMBL/GenBank/DDBJ whole genome shotgun (WGS) entry which is preliminary data.</text>
</comment>
<evidence type="ECO:0000256" key="5">
    <source>
        <dbReference type="ARBA" id="ARBA00022989"/>
    </source>
</evidence>
<evidence type="ECO:0000256" key="6">
    <source>
        <dbReference type="ARBA" id="ARBA00023136"/>
    </source>
</evidence>
<dbReference type="OrthoDB" id="346004at2"/>
<evidence type="ECO:0000256" key="1">
    <source>
        <dbReference type="ARBA" id="ARBA00004651"/>
    </source>
</evidence>
<dbReference type="Pfam" id="PF07681">
    <property type="entry name" value="DoxX"/>
    <property type="match status" value="1"/>
</dbReference>
<protein>
    <submittedName>
        <fullName evidence="8">Putative oxidoreductase</fullName>
    </submittedName>
</protein>
<evidence type="ECO:0000256" key="4">
    <source>
        <dbReference type="ARBA" id="ARBA00022692"/>
    </source>
</evidence>
<accession>A0A146G105</accession>
<proteinExistence type="inferred from homology"/>
<gene>
    <name evidence="8" type="ORF">TSACC_1105</name>
</gene>